<reference evidence="2 3" key="1">
    <citation type="submission" date="2022-01" db="EMBL/GenBank/DDBJ databases">
        <authorList>
            <person name="Won M."/>
            <person name="Kim S.-J."/>
            <person name="Kwon S.-W."/>
        </authorList>
    </citation>
    <scope>NUCLEOTIDE SEQUENCE [LARGE SCALE GENOMIC DNA]</scope>
    <source>
        <strain evidence="2 3">KCTC 23505</strain>
    </source>
</reference>
<organism evidence="2 3">
    <name type="scientific">Acidiphilium iwatense</name>
    <dbReference type="NCBI Taxonomy" id="768198"/>
    <lineage>
        <taxon>Bacteria</taxon>
        <taxon>Pseudomonadati</taxon>
        <taxon>Pseudomonadota</taxon>
        <taxon>Alphaproteobacteria</taxon>
        <taxon>Acetobacterales</taxon>
        <taxon>Acidocellaceae</taxon>
        <taxon>Acidiphilium</taxon>
    </lineage>
</organism>
<gene>
    <name evidence="2" type="ORF">L2A60_05325</name>
</gene>
<comment type="caution">
    <text evidence="2">The sequence shown here is derived from an EMBL/GenBank/DDBJ whole genome shotgun (WGS) entry which is preliminary data.</text>
</comment>
<evidence type="ECO:0000313" key="2">
    <source>
        <dbReference type="EMBL" id="MCF3946104.1"/>
    </source>
</evidence>
<evidence type="ECO:0000313" key="3">
    <source>
        <dbReference type="Proteomes" id="UP001521209"/>
    </source>
</evidence>
<dbReference type="Gene3D" id="3.30.70.120">
    <property type="match status" value="1"/>
</dbReference>
<dbReference type="PANTHER" id="PTHR35983">
    <property type="entry name" value="UPF0166 PROTEIN TM_0021"/>
    <property type="match status" value="1"/>
</dbReference>
<dbReference type="InterPro" id="IPR003793">
    <property type="entry name" value="UPF0166"/>
</dbReference>
<dbReference type="PANTHER" id="PTHR35983:SF1">
    <property type="entry name" value="UPF0166 PROTEIN TM_0021"/>
    <property type="match status" value="1"/>
</dbReference>
<dbReference type="SUPFAM" id="SSF54913">
    <property type="entry name" value="GlnB-like"/>
    <property type="match status" value="1"/>
</dbReference>
<dbReference type="InterPro" id="IPR011322">
    <property type="entry name" value="N-reg_PII-like_a/b"/>
</dbReference>
<dbReference type="RefSeq" id="WP_235703338.1">
    <property type="nucleotide sequence ID" value="NZ_JAKGBZ010000007.1"/>
</dbReference>
<keyword evidence="3" id="KW-1185">Reference proteome</keyword>
<protein>
    <submittedName>
        <fullName evidence="2">DUF190 domain-containing protein</fullName>
    </submittedName>
</protein>
<dbReference type="Pfam" id="PF02641">
    <property type="entry name" value="DUF190"/>
    <property type="match status" value="1"/>
</dbReference>
<sequence>MRIMEDAVLLRIFLGDDDMKDGQPLYRVLLETAMREGLAGGTVLPAPMGFGLSRNLRSGLNPDAGARMPIVVEIIDLPEKIDAFLPVIERMIESGMVTMEALKARKLVPVAPRGTTSV</sequence>
<dbReference type="Proteomes" id="UP001521209">
    <property type="component" value="Unassembled WGS sequence"/>
</dbReference>
<dbReference type="InterPro" id="IPR015867">
    <property type="entry name" value="N-reg_PII/ATP_PRibTrfase_C"/>
</dbReference>
<accession>A0ABS9DTT3</accession>
<dbReference type="EMBL" id="JAKGBZ010000007">
    <property type="protein sequence ID" value="MCF3946104.1"/>
    <property type="molecule type" value="Genomic_DNA"/>
</dbReference>
<proteinExistence type="inferred from homology"/>
<comment type="similarity">
    <text evidence="1">Belongs to the UPF0166 family.</text>
</comment>
<name>A0ABS9DTT3_9PROT</name>
<evidence type="ECO:0000256" key="1">
    <source>
        <dbReference type="ARBA" id="ARBA00010554"/>
    </source>
</evidence>